<comment type="catalytic activity">
    <reaction evidence="10">
        <text>N-terminal L-seryl-[histone H2A] + acetyl-CoA = N-terminal N(alpha)-acetyl-L-seryl-[histone H2A] + CoA + H(+)</text>
        <dbReference type="Rhea" id="RHEA:50600"/>
        <dbReference type="Rhea" id="RHEA-COMP:12742"/>
        <dbReference type="Rhea" id="RHEA-COMP:12744"/>
        <dbReference type="ChEBI" id="CHEBI:15378"/>
        <dbReference type="ChEBI" id="CHEBI:57287"/>
        <dbReference type="ChEBI" id="CHEBI:57288"/>
        <dbReference type="ChEBI" id="CHEBI:64738"/>
        <dbReference type="ChEBI" id="CHEBI:83690"/>
        <dbReference type="EC" id="2.3.1.257"/>
    </reaction>
</comment>
<evidence type="ECO:0000259" key="13">
    <source>
        <dbReference type="Pfam" id="PF00583"/>
    </source>
</evidence>
<evidence type="ECO:0000256" key="3">
    <source>
        <dbReference type="ARBA" id="ARBA00008870"/>
    </source>
</evidence>
<dbReference type="GO" id="GO:0005634">
    <property type="term" value="C:nucleus"/>
    <property type="evidence" value="ECO:0007669"/>
    <property type="project" value="UniProtKB-SubCell"/>
</dbReference>
<evidence type="ECO:0000256" key="5">
    <source>
        <dbReference type="ARBA" id="ARBA00015043"/>
    </source>
</evidence>
<dbReference type="OMA" id="IYLYEIQ"/>
<dbReference type="GO" id="GO:0005737">
    <property type="term" value="C:cytoplasm"/>
    <property type="evidence" value="ECO:0007669"/>
    <property type="project" value="UniProtKB-SubCell"/>
</dbReference>
<comment type="similarity">
    <text evidence="3">Belongs to the acetyltransferase family. NAA40 subfamily.</text>
</comment>
<evidence type="ECO:0000256" key="2">
    <source>
        <dbReference type="ARBA" id="ARBA00004496"/>
    </source>
</evidence>
<dbReference type="PANTHER" id="PTHR20531">
    <property type="entry name" value="N-ALPHA-ACETYLTRANSFERASE 40"/>
    <property type="match status" value="1"/>
</dbReference>
<organism evidence="14 15">
    <name type="scientific">Lachancea thermotolerans (strain ATCC 56472 / CBS 6340 / NRRL Y-8284)</name>
    <name type="common">Yeast</name>
    <name type="synonym">Kluyveromyces thermotolerans</name>
    <dbReference type="NCBI Taxonomy" id="559295"/>
    <lineage>
        <taxon>Eukaryota</taxon>
        <taxon>Fungi</taxon>
        <taxon>Dikarya</taxon>
        <taxon>Ascomycota</taxon>
        <taxon>Saccharomycotina</taxon>
        <taxon>Saccharomycetes</taxon>
        <taxon>Saccharomycetales</taxon>
        <taxon>Saccharomycetaceae</taxon>
        <taxon>Lachancea</taxon>
    </lineage>
</organism>
<evidence type="ECO:0000256" key="9">
    <source>
        <dbReference type="ARBA" id="ARBA00023315"/>
    </source>
</evidence>
<name>C5DGN8_LACTC</name>
<keyword evidence="8" id="KW-0539">Nucleus</keyword>
<gene>
    <name evidence="14" type="ordered locus">KLTH0D06820g</name>
</gene>
<dbReference type="GO" id="GO:0043998">
    <property type="term" value="F:histone H2A acetyltransferase activity"/>
    <property type="evidence" value="ECO:0007669"/>
    <property type="project" value="InterPro"/>
</dbReference>
<keyword evidence="15" id="KW-1185">Reference proteome</keyword>
<dbReference type="SUPFAM" id="SSF55729">
    <property type="entry name" value="Acyl-CoA N-acyltransferases (Nat)"/>
    <property type="match status" value="1"/>
</dbReference>
<dbReference type="InterPro" id="IPR000182">
    <property type="entry name" value="GNAT_dom"/>
</dbReference>
<comment type="catalytic activity">
    <reaction evidence="11">
        <text>N-terminal L-seryl-[histone H4] + acetyl-CoA = N-terminal N(alpha)-acetyl-L-seryl-[histone H4] + CoA + H(+)</text>
        <dbReference type="Rhea" id="RHEA:50596"/>
        <dbReference type="Rhea" id="RHEA-COMP:12740"/>
        <dbReference type="Rhea" id="RHEA-COMP:12743"/>
        <dbReference type="ChEBI" id="CHEBI:15378"/>
        <dbReference type="ChEBI" id="CHEBI:57287"/>
        <dbReference type="ChEBI" id="CHEBI:57288"/>
        <dbReference type="ChEBI" id="CHEBI:64738"/>
        <dbReference type="ChEBI" id="CHEBI:83690"/>
        <dbReference type="EC" id="2.3.1.257"/>
    </reaction>
</comment>
<dbReference type="AlphaFoldDB" id="C5DGN8"/>
<evidence type="ECO:0000256" key="1">
    <source>
        <dbReference type="ARBA" id="ARBA00004123"/>
    </source>
</evidence>
<evidence type="ECO:0000256" key="6">
    <source>
        <dbReference type="ARBA" id="ARBA00022490"/>
    </source>
</evidence>
<dbReference type="RefSeq" id="XP_002553018.1">
    <property type="nucleotide sequence ID" value="XM_002552972.1"/>
</dbReference>
<feature type="region of interest" description="Disordered" evidence="12">
    <location>
        <begin position="40"/>
        <end position="72"/>
    </location>
</feature>
<dbReference type="GO" id="GO:0010485">
    <property type="term" value="F:histone H4 acetyltransferase activity"/>
    <property type="evidence" value="ECO:0007669"/>
    <property type="project" value="InterPro"/>
</dbReference>
<evidence type="ECO:0000256" key="4">
    <source>
        <dbReference type="ARBA" id="ARBA00012950"/>
    </source>
</evidence>
<evidence type="ECO:0000256" key="12">
    <source>
        <dbReference type="SAM" id="MobiDB-lite"/>
    </source>
</evidence>
<dbReference type="PANTHER" id="PTHR20531:SF1">
    <property type="entry name" value="N-ALPHA-ACETYLTRANSFERASE 40"/>
    <property type="match status" value="1"/>
</dbReference>
<proteinExistence type="inferred from homology"/>
<keyword evidence="9" id="KW-0012">Acyltransferase</keyword>
<dbReference type="STRING" id="559295.C5DGN8"/>
<keyword evidence="7" id="KW-0808">Transferase</keyword>
<sequence length="260" mass="28729">MVDYPASELFPHVTQCFPLVLTLPNGQQQLTRAVYGIPSDATQHEERREPRAAGPKPEPGPTPASECDSVPRPPADLLDQLLSLVTANLGPMYTRHARAIYGAGRQSWPARKRAEMETPGLVYVVYSDSHSQPLVFMSLLLTDEPELGQELAARVLYLFEIHVSDIIRGQGLGTHLLRDCLGGTLASLSRASPSVLGAELTVFSENQRALRLYLALGMHVAAWSPQDRRAQVRRRTRAIAYDSSLVTRPAYYILFWPAAS</sequence>
<dbReference type="Proteomes" id="UP000002036">
    <property type="component" value="Chromosome D"/>
</dbReference>
<dbReference type="GO" id="GO:1990189">
    <property type="term" value="F:protein N-terminal-serine acetyltransferase activity"/>
    <property type="evidence" value="ECO:0007669"/>
    <property type="project" value="UniProtKB-EC"/>
</dbReference>
<dbReference type="KEGG" id="lth:KLTH0D06820g"/>
<accession>C5DGN8</accession>
<evidence type="ECO:0000256" key="7">
    <source>
        <dbReference type="ARBA" id="ARBA00022679"/>
    </source>
</evidence>
<dbReference type="GeneID" id="8295249"/>
<comment type="subcellular location">
    <subcellularLocation>
        <location evidence="2">Cytoplasm</location>
    </subcellularLocation>
    <subcellularLocation>
        <location evidence="1">Nucleus</location>
    </subcellularLocation>
</comment>
<dbReference type="EMBL" id="CU928168">
    <property type="protein sequence ID" value="CAR22580.1"/>
    <property type="molecule type" value="Genomic_DNA"/>
</dbReference>
<evidence type="ECO:0000256" key="10">
    <source>
        <dbReference type="ARBA" id="ARBA00047821"/>
    </source>
</evidence>
<dbReference type="Gene3D" id="3.40.630.30">
    <property type="match status" value="1"/>
</dbReference>
<reference evidence="14 15" key="1">
    <citation type="journal article" date="2009" name="Genome Res.">
        <title>Comparative genomics of protoploid Saccharomycetaceae.</title>
        <authorList>
            <consortium name="The Genolevures Consortium"/>
            <person name="Souciet J.-L."/>
            <person name="Dujon B."/>
            <person name="Gaillardin C."/>
            <person name="Johnston M."/>
            <person name="Baret P.V."/>
            <person name="Cliften P."/>
            <person name="Sherman D.J."/>
            <person name="Weissenbach J."/>
            <person name="Westhof E."/>
            <person name="Wincker P."/>
            <person name="Jubin C."/>
            <person name="Poulain J."/>
            <person name="Barbe V."/>
            <person name="Segurens B."/>
            <person name="Artiguenave F."/>
            <person name="Anthouard V."/>
            <person name="Vacherie B."/>
            <person name="Val M.-E."/>
            <person name="Fulton R.S."/>
            <person name="Minx P."/>
            <person name="Wilson R."/>
            <person name="Durrens P."/>
            <person name="Jean G."/>
            <person name="Marck C."/>
            <person name="Martin T."/>
            <person name="Nikolski M."/>
            <person name="Rolland T."/>
            <person name="Seret M.-L."/>
            <person name="Casaregola S."/>
            <person name="Despons L."/>
            <person name="Fairhead C."/>
            <person name="Fischer G."/>
            <person name="Lafontaine I."/>
            <person name="Leh V."/>
            <person name="Lemaire M."/>
            <person name="de Montigny J."/>
            <person name="Neuveglise C."/>
            <person name="Thierry A."/>
            <person name="Blanc-Lenfle I."/>
            <person name="Bleykasten C."/>
            <person name="Diffels J."/>
            <person name="Fritsch E."/>
            <person name="Frangeul L."/>
            <person name="Goeffon A."/>
            <person name="Jauniaux N."/>
            <person name="Kachouri-Lafond R."/>
            <person name="Payen C."/>
            <person name="Potier S."/>
            <person name="Pribylova L."/>
            <person name="Ozanne C."/>
            <person name="Richard G.-F."/>
            <person name="Sacerdot C."/>
            <person name="Straub M.-L."/>
            <person name="Talla E."/>
        </authorList>
    </citation>
    <scope>NUCLEOTIDE SEQUENCE [LARGE SCALE GENOMIC DNA]</scope>
    <source>
        <strain evidence="15">ATCC 56472 / CBS 6340 / NRRL Y-8284</strain>
    </source>
</reference>
<feature type="domain" description="N-acetyltransferase" evidence="13">
    <location>
        <begin position="121"/>
        <end position="218"/>
    </location>
</feature>
<feature type="compositionally biased region" description="Basic and acidic residues" evidence="12">
    <location>
        <begin position="42"/>
        <end position="51"/>
    </location>
</feature>
<evidence type="ECO:0000313" key="14">
    <source>
        <dbReference type="EMBL" id="CAR22580.1"/>
    </source>
</evidence>
<dbReference type="FunCoup" id="C5DGN8">
    <property type="interactions" value="126"/>
</dbReference>
<keyword evidence="6" id="KW-0963">Cytoplasm</keyword>
<protein>
    <recommendedName>
        <fullName evidence="5">N-alpha-acetyltransferase 40</fullName>
        <ecNumber evidence="4">2.3.1.257</ecNumber>
    </recommendedName>
</protein>
<dbReference type="Pfam" id="PF00583">
    <property type="entry name" value="Acetyltransf_1"/>
    <property type="match status" value="1"/>
</dbReference>
<evidence type="ECO:0000256" key="11">
    <source>
        <dbReference type="ARBA" id="ARBA00049524"/>
    </source>
</evidence>
<dbReference type="InterPro" id="IPR016181">
    <property type="entry name" value="Acyl_CoA_acyltransferase"/>
</dbReference>
<dbReference type="InParanoid" id="C5DGN8"/>
<dbReference type="eggNOG" id="KOG2488">
    <property type="taxonomic scope" value="Eukaryota"/>
</dbReference>
<evidence type="ECO:0000313" key="15">
    <source>
        <dbReference type="Proteomes" id="UP000002036"/>
    </source>
</evidence>
<dbReference type="InterPro" id="IPR039949">
    <property type="entry name" value="NAA40"/>
</dbReference>
<dbReference type="OrthoDB" id="424551at2759"/>
<dbReference type="EC" id="2.3.1.257" evidence="4"/>
<evidence type="ECO:0000256" key="8">
    <source>
        <dbReference type="ARBA" id="ARBA00023242"/>
    </source>
</evidence>
<dbReference type="HOGENOM" id="CLU_087674_0_0_1"/>